<name>A0ACB9RE84_9MYRT</name>
<evidence type="ECO:0000313" key="1">
    <source>
        <dbReference type="EMBL" id="KAI4376808.1"/>
    </source>
</evidence>
<organism evidence="1 2">
    <name type="scientific">Melastoma candidum</name>
    <dbReference type="NCBI Taxonomy" id="119954"/>
    <lineage>
        <taxon>Eukaryota</taxon>
        <taxon>Viridiplantae</taxon>
        <taxon>Streptophyta</taxon>
        <taxon>Embryophyta</taxon>
        <taxon>Tracheophyta</taxon>
        <taxon>Spermatophyta</taxon>
        <taxon>Magnoliopsida</taxon>
        <taxon>eudicotyledons</taxon>
        <taxon>Gunneridae</taxon>
        <taxon>Pentapetalae</taxon>
        <taxon>rosids</taxon>
        <taxon>malvids</taxon>
        <taxon>Myrtales</taxon>
        <taxon>Melastomataceae</taxon>
        <taxon>Melastomatoideae</taxon>
        <taxon>Melastomateae</taxon>
        <taxon>Melastoma</taxon>
    </lineage>
</organism>
<dbReference type="EMBL" id="CM042883">
    <property type="protein sequence ID" value="KAI4376808.1"/>
    <property type="molecule type" value="Genomic_DNA"/>
</dbReference>
<sequence>MDNRFDPLRNNRSLELVLDPLSFPPPSPADRKLYSCTFCRKKFYSSQALGGHQNAHKLERALAKKSRESGSSTTSHLASTSNGNSVSASLSPSGGRIQPPSNVYGMNLDRHRGVQIEHRLSGEWRMMNDDAGNGFWRRDEYINVESSDSVQEEFSHLDLSLKL</sequence>
<accession>A0ACB9RE84</accession>
<evidence type="ECO:0000313" key="2">
    <source>
        <dbReference type="Proteomes" id="UP001057402"/>
    </source>
</evidence>
<proteinExistence type="predicted"/>
<protein>
    <submittedName>
        <fullName evidence="1">Uncharacterized protein</fullName>
    </submittedName>
</protein>
<reference evidence="2" key="1">
    <citation type="journal article" date="2023" name="Front. Plant Sci.">
        <title>Chromosomal-level genome assembly of Melastoma candidum provides insights into trichome evolution.</title>
        <authorList>
            <person name="Zhong Y."/>
            <person name="Wu W."/>
            <person name="Sun C."/>
            <person name="Zou P."/>
            <person name="Liu Y."/>
            <person name="Dai S."/>
            <person name="Zhou R."/>
        </authorList>
    </citation>
    <scope>NUCLEOTIDE SEQUENCE [LARGE SCALE GENOMIC DNA]</scope>
</reference>
<comment type="caution">
    <text evidence="1">The sequence shown here is derived from an EMBL/GenBank/DDBJ whole genome shotgun (WGS) entry which is preliminary data.</text>
</comment>
<gene>
    <name evidence="1" type="ORF">MLD38_014525</name>
</gene>
<keyword evidence="2" id="KW-1185">Reference proteome</keyword>
<dbReference type="Proteomes" id="UP001057402">
    <property type="component" value="Chromosome 4"/>
</dbReference>